<feature type="signal peptide" evidence="1">
    <location>
        <begin position="1"/>
        <end position="23"/>
    </location>
</feature>
<evidence type="ECO:0000313" key="3">
    <source>
        <dbReference type="Proteomes" id="UP000076923"/>
    </source>
</evidence>
<dbReference type="AlphaFoldDB" id="A0A176TDM6"/>
<dbReference type="SUPFAM" id="SSF160574">
    <property type="entry name" value="BT0923-like"/>
    <property type="match status" value="1"/>
</dbReference>
<feature type="chain" id="PRO_5008049828" description="Beta-lactamase-inhibitor-like PepSY-like domain-containing protein" evidence="1">
    <location>
        <begin position="24"/>
        <end position="106"/>
    </location>
</feature>
<organism evidence="2 3">
    <name type="scientific">Polaribacter atrinae</name>
    <dbReference type="NCBI Taxonomy" id="1333662"/>
    <lineage>
        <taxon>Bacteria</taxon>
        <taxon>Pseudomonadati</taxon>
        <taxon>Bacteroidota</taxon>
        <taxon>Flavobacteriia</taxon>
        <taxon>Flavobacteriales</taxon>
        <taxon>Flavobacteriaceae</taxon>
    </lineage>
</organism>
<keyword evidence="1" id="KW-0732">Signal</keyword>
<proteinExistence type="predicted"/>
<gene>
    <name evidence="2" type="ORF">LPB303_06120</name>
</gene>
<dbReference type="STRING" id="1333662.LPB303_06120"/>
<dbReference type="RefSeq" id="WP_068448843.1">
    <property type="nucleotide sequence ID" value="NZ_CAXHZY010000008.1"/>
</dbReference>
<dbReference type="OrthoDB" id="1099258at2"/>
<protein>
    <recommendedName>
        <fullName evidence="4">Beta-lactamase-inhibitor-like PepSY-like domain-containing protein</fullName>
    </recommendedName>
</protein>
<comment type="caution">
    <text evidence="2">The sequence shown here is derived from an EMBL/GenBank/DDBJ whole genome shotgun (WGS) entry which is preliminary data.</text>
</comment>
<name>A0A176TDM6_9FLAO</name>
<reference evidence="2 3" key="1">
    <citation type="submission" date="2016-02" db="EMBL/GenBank/DDBJ databases">
        <title>Draft genome sequence of Polaribacter atrinae KACC17473.</title>
        <authorList>
            <person name="Shin S.-K."/>
            <person name="Yi H."/>
        </authorList>
    </citation>
    <scope>NUCLEOTIDE SEQUENCE [LARGE SCALE GENOMIC DNA]</scope>
    <source>
        <strain evidence="2 3">KACC 17473</strain>
    </source>
</reference>
<dbReference type="EMBL" id="LVWE01000010">
    <property type="protein sequence ID" value="OAD45859.1"/>
    <property type="molecule type" value="Genomic_DNA"/>
</dbReference>
<dbReference type="Proteomes" id="UP000076923">
    <property type="component" value="Unassembled WGS sequence"/>
</dbReference>
<accession>A0A176TDM6</accession>
<evidence type="ECO:0008006" key="4">
    <source>
        <dbReference type="Google" id="ProtNLM"/>
    </source>
</evidence>
<keyword evidence="3" id="KW-1185">Reference proteome</keyword>
<sequence length="106" mass="12029">MREIILTITVAIFTSGISSSALAKNNINSNEYVEVMRKDFKEITLKEVPVAVKTAIVKDFIAAFVTKVYVNESKQYKIALTIDDETKFVVFADKEGHWLKDKEIRA</sequence>
<evidence type="ECO:0000256" key="1">
    <source>
        <dbReference type="SAM" id="SignalP"/>
    </source>
</evidence>
<evidence type="ECO:0000313" key="2">
    <source>
        <dbReference type="EMBL" id="OAD45859.1"/>
    </source>
</evidence>